<evidence type="ECO:0000313" key="2">
    <source>
        <dbReference type="Proteomes" id="UP001501563"/>
    </source>
</evidence>
<keyword evidence="2" id="KW-1185">Reference proteome</keyword>
<dbReference type="EMBL" id="BAAAZA010000061">
    <property type="protein sequence ID" value="GAA3905667.1"/>
    <property type="molecule type" value="Genomic_DNA"/>
</dbReference>
<protein>
    <recommendedName>
        <fullName evidence="3">DNA-binding protein</fullName>
    </recommendedName>
</protein>
<dbReference type="Proteomes" id="UP001501563">
    <property type="component" value="Unassembled WGS sequence"/>
</dbReference>
<reference evidence="2" key="1">
    <citation type="journal article" date="2019" name="Int. J. Syst. Evol. Microbiol.">
        <title>The Global Catalogue of Microorganisms (GCM) 10K type strain sequencing project: providing services to taxonomists for standard genome sequencing and annotation.</title>
        <authorList>
            <consortium name="The Broad Institute Genomics Platform"/>
            <consortium name="The Broad Institute Genome Sequencing Center for Infectious Disease"/>
            <person name="Wu L."/>
            <person name="Ma J."/>
        </authorList>
    </citation>
    <scope>NUCLEOTIDE SEQUENCE [LARGE SCALE GENOMIC DNA]</scope>
    <source>
        <strain evidence="2">JCM 16578</strain>
    </source>
</reference>
<accession>A0ABP7LNS1</accession>
<evidence type="ECO:0008006" key="3">
    <source>
        <dbReference type="Google" id="ProtNLM"/>
    </source>
</evidence>
<proteinExistence type="predicted"/>
<organism evidence="1 2">
    <name type="scientific">Streptomyces lannensis</name>
    <dbReference type="NCBI Taxonomy" id="766498"/>
    <lineage>
        <taxon>Bacteria</taxon>
        <taxon>Bacillati</taxon>
        <taxon>Actinomycetota</taxon>
        <taxon>Actinomycetes</taxon>
        <taxon>Kitasatosporales</taxon>
        <taxon>Streptomycetaceae</taxon>
        <taxon>Streptomyces</taxon>
    </lineage>
</organism>
<sequence length="143" mass="16168">MVCRPVIWRGRCRPGRPARRRWTAGPAALAGRDDGQAWAQWQMGLLEWGPVAFGCPLCTAQRGGGGQRAWVYRPRWQRVCAQHGRWLLDAGEGHPWQYVDIGALMSELTRAQRRWALLAHQPPKRPSAEVAVKHTEALPESAW</sequence>
<evidence type="ECO:0000313" key="1">
    <source>
        <dbReference type="EMBL" id="GAA3905667.1"/>
    </source>
</evidence>
<comment type="caution">
    <text evidence="1">The sequence shown here is derived from an EMBL/GenBank/DDBJ whole genome shotgun (WGS) entry which is preliminary data.</text>
</comment>
<gene>
    <name evidence="1" type="ORF">GCM10022207_88740</name>
</gene>
<name>A0ABP7LNS1_9ACTN</name>